<dbReference type="RefSeq" id="WP_109834442.1">
    <property type="nucleotide sequence ID" value="NZ_CP017195.1"/>
</dbReference>
<evidence type="ECO:0000313" key="1">
    <source>
        <dbReference type="EMBL" id="QDJ28130.1"/>
    </source>
</evidence>
<reference evidence="1 2" key="1">
    <citation type="submission" date="2016-09" db="EMBL/GenBank/DDBJ databases">
        <title>Lactic acid bacteria from MAP meat Genome sequencing and assembly.</title>
        <authorList>
            <person name="Behr J."/>
            <person name="Hilgarth M."/>
            <person name="Vogel R.F."/>
        </authorList>
    </citation>
    <scope>NUCLEOTIDE SEQUENCE [LARGE SCALE GENOMIC DNA]</scope>
    <source>
        <strain evidence="1 2">TMW21615</strain>
    </source>
</reference>
<evidence type="ECO:0000313" key="2">
    <source>
        <dbReference type="Proteomes" id="UP000516280"/>
    </source>
</evidence>
<accession>A0A7L4WFD9</accession>
<name>A0A7L4WFD9_9LACT</name>
<protein>
    <submittedName>
        <fullName evidence="1">Uncharacterized protein</fullName>
    </submittedName>
</protein>
<proteinExistence type="predicted"/>
<dbReference type="Proteomes" id="UP000516280">
    <property type="component" value="Chromosome"/>
</dbReference>
<gene>
    <name evidence="1" type="ORF">BHS01_06130</name>
</gene>
<dbReference type="EMBL" id="CP017195">
    <property type="protein sequence ID" value="QDJ28130.1"/>
    <property type="molecule type" value="Genomic_DNA"/>
</dbReference>
<dbReference type="KEGG" id="lpaa:BHS01_06130"/>
<sequence length="95" mass="11195">MKMPTNYFEMPKEEMMNVDGGIQVYQNLRTSNYKILSDWYLTSTDYQQFGSWSRTYKNYKRNVSYTCTADVVETTVNKKIGTSSWKISTTESKRV</sequence>
<organism evidence="1 2">
    <name type="scientific">Pseudolactococcus paracarnosus</name>
    <dbReference type="NCBI Taxonomy" id="2749962"/>
    <lineage>
        <taxon>Bacteria</taxon>
        <taxon>Bacillati</taxon>
        <taxon>Bacillota</taxon>
        <taxon>Bacilli</taxon>
        <taxon>Lactobacillales</taxon>
        <taxon>Streptococcaceae</taxon>
        <taxon>Pseudolactococcus</taxon>
    </lineage>
</organism>
<dbReference type="AlphaFoldDB" id="A0A7L4WFD9"/>